<organism evidence="1 2">
    <name type="scientific">Hirundo rustica rustica</name>
    <dbReference type="NCBI Taxonomy" id="333673"/>
    <lineage>
        <taxon>Eukaryota</taxon>
        <taxon>Metazoa</taxon>
        <taxon>Chordata</taxon>
        <taxon>Craniata</taxon>
        <taxon>Vertebrata</taxon>
        <taxon>Euteleostomi</taxon>
        <taxon>Archelosauria</taxon>
        <taxon>Archosauria</taxon>
        <taxon>Dinosauria</taxon>
        <taxon>Saurischia</taxon>
        <taxon>Theropoda</taxon>
        <taxon>Coelurosauria</taxon>
        <taxon>Aves</taxon>
        <taxon>Neognathae</taxon>
        <taxon>Neoaves</taxon>
        <taxon>Telluraves</taxon>
        <taxon>Australaves</taxon>
        <taxon>Passeriformes</taxon>
        <taxon>Sylvioidea</taxon>
        <taxon>Hirundinidae</taxon>
        <taxon>Hirundo</taxon>
    </lineage>
</organism>
<reference evidence="1 2" key="1">
    <citation type="submission" date="2018-07" db="EMBL/GenBank/DDBJ databases">
        <title>A high quality draft genome assembly of the barn swallow (H. rustica rustica).</title>
        <authorList>
            <person name="Formenti G."/>
            <person name="Chiara M."/>
            <person name="Poveda L."/>
            <person name="Francoijs K.-J."/>
            <person name="Bonisoli-Alquati A."/>
            <person name="Canova L."/>
            <person name="Gianfranceschi L."/>
            <person name="Horner D.S."/>
            <person name="Saino N."/>
        </authorList>
    </citation>
    <scope>NUCLEOTIDE SEQUENCE [LARGE SCALE GENOMIC DNA]</scope>
    <source>
        <strain evidence="1">Chelidonia</strain>
        <tissue evidence="1">Blood</tissue>
    </source>
</reference>
<accession>A0A3M0J392</accession>
<keyword evidence="2" id="KW-1185">Reference proteome</keyword>
<gene>
    <name evidence="1" type="ORF">DUI87_28376</name>
</gene>
<dbReference type="EMBL" id="QRBI01000187">
    <property type="protein sequence ID" value="RMB95388.1"/>
    <property type="molecule type" value="Genomic_DNA"/>
</dbReference>
<comment type="caution">
    <text evidence="1">The sequence shown here is derived from an EMBL/GenBank/DDBJ whole genome shotgun (WGS) entry which is preliminary data.</text>
</comment>
<name>A0A3M0J392_HIRRU</name>
<proteinExistence type="predicted"/>
<evidence type="ECO:0000313" key="2">
    <source>
        <dbReference type="Proteomes" id="UP000269221"/>
    </source>
</evidence>
<dbReference type="OrthoDB" id="6132998at2759"/>
<protein>
    <submittedName>
        <fullName evidence="1">Uncharacterized protein</fullName>
    </submittedName>
</protein>
<dbReference type="AlphaFoldDB" id="A0A3M0J392"/>
<dbReference type="Proteomes" id="UP000269221">
    <property type="component" value="Unassembled WGS sequence"/>
</dbReference>
<evidence type="ECO:0000313" key="1">
    <source>
        <dbReference type="EMBL" id="RMB95388.1"/>
    </source>
</evidence>
<sequence>MTFTVAILFSNPLDHNLFPMELSLELIQLKAHLGRLEDTFTRMSQRGTAPTINRTTVCHHVTLTPAKSLSREDLEKVPKVFETILETLTEGIYRFC</sequence>